<name>A0A0E9XCB8_ANGAN</name>
<dbReference type="AlphaFoldDB" id="A0A0E9XCB8"/>
<reference evidence="1" key="1">
    <citation type="submission" date="2014-11" db="EMBL/GenBank/DDBJ databases">
        <authorList>
            <person name="Amaro Gonzalez C."/>
        </authorList>
    </citation>
    <scope>NUCLEOTIDE SEQUENCE</scope>
</reference>
<organism evidence="1">
    <name type="scientific">Anguilla anguilla</name>
    <name type="common">European freshwater eel</name>
    <name type="synonym">Muraena anguilla</name>
    <dbReference type="NCBI Taxonomy" id="7936"/>
    <lineage>
        <taxon>Eukaryota</taxon>
        <taxon>Metazoa</taxon>
        <taxon>Chordata</taxon>
        <taxon>Craniata</taxon>
        <taxon>Vertebrata</taxon>
        <taxon>Euteleostomi</taxon>
        <taxon>Actinopterygii</taxon>
        <taxon>Neopterygii</taxon>
        <taxon>Teleostei</taxon>
        <taxon>Anguilliformes</taxon>
        <taxon>Anguillidae</taxon>
        <taxon>Anguilla</taxon>
    </lineage>
</organism>
<sequence>MFSNVCIKHAWTHKTKHTHRKYGKQTIKTNY</sequence>
<proteinExistence type="predicted"/>
<dbReference type="EMBL" id="GBXM01008476">
    <property type="protein sequence ID" value="JAI00102.1"/>
    <property type="molecule type" value="Transcribed_RNA"/>
</dbReference>
<protein>
    <submittedName>
        <fullName evidence="1">Uncharacterized protein</fullName>
    </submittedName>
</protein>
<reference evidence="1" key="2">
    <citation type="journal article" date="2015" name="Fish Shellfish Immunol.">
        <title>Early steps in the European eel (Anguilla anguilla)-Vibrio vulnificus interaction in the gills: Role of the RtxA13 toxin.</title>
        <authorList>
            <person name="Callol A."/>
            <person name="Pajuelo D."/>
            <person name="Ebbesson L."/>
            <person name="Teles M."/>
            <person name="MacKenzie S."/>
            <person name="Amaro C."/>
        </authorList>
    </citation>
    <scope>NUCLEOTIDE SEQUENCE</scope>
</reference>
<evidence type="ECO:0000313" key="1">
    <source>
        <dbReference type="EMBL" id="JAI00102.1"/>
    </source>
</evidence>
<accession>A0A0E9XCB8</accession>